<dbReference type="SUPFAM" id="SSF55166">
    <property type="entry name" value="Hedgehog/DD-peptidase"/>
    <property type="match status" value="1"/>
</dbReference>
<proteinExistence type="predicted"/>
<dbReference type="EMBL" id="LBBT01000021">
    <property type="protein sequence ID" value="KKY02815.1"/>
    <property type="molecule type" value="Genomic_DNA"/>
</dbReference>
<dbReference type="RefSeq" id="WP_046821678.1">
    <property type="nucleotide sequence ID" value="NZ_LBBT01000021.1"/>
</dbReference>
<reference evidence="2 3" key="1">
    <citation type="submission" date="2015-04" db="EMBL/GenBank/DDBJ databases">
        <title>Microcin producing Clostridium sp. JC272T.</title>
        <authorList>
            <person name="Jyothsna T."/>
            <person name="Sasikala C."/>
            <person name="Ramana C."/>
        </authorList>
    </citation>
    <scope>NUCLEOTIDE SEQUENCE [LARGE SCALE GENOMIC DNA]</scope>
    <source>
        <strain evidence="2 3">JC272</strain>
    </source>
</reference>
<dbReference type="InterPro" id="IPR052179">
    <property type="entry name" value="DD-CPase-like"/>
</dbReference>
<dbReference type="GO" id="GO:0008233">
    <property type="term" value="F:peptidase activity"/>
    <property type="evidence" value="ECO:0007669"/>
    <property type="project" value="InterPro"/>
</dbReference>
<organism evidence="2 3">
    <name type="scientific">Paraclostridium benzoelyticum</name>
    <dbReference type="NCBI Taxonomy" id="1629550"/>
    <lineage>
        <taxon>Bacteria</taxon>
        <taxon>Bacillati</taxon>
        <taxon>Bacillota</taxon>
        <taxon>Clostridia</taxon>
        <taxon>Peptostreptococcales</taxon>
        <taxon>Peptostreptococcaceae</taxon>
        <taxon>Paraclostridium</taxon>
    </lineage>
</organism>
<dbReference type="PATRIC" id="fig|1629550.3.peg.224"/>
<dbReference type="Gene3D" id="3.30.1380.10">
    <property type="match status" value="1"/>
</dbReference>
<feature type="domain" description="D-alanyl-D-alanine carboxypeptidase-like core" evidence="1">
    <location>
        <begin position="86"/>
        <end position="211"/>
    </location>
</feature>
<name>A0A0M3DJQ2_9FIRM</name>
<sequence>MLKKGIVAIVIAIVVFQTYSMVSSKEKDTYADINEDKIESIEKKPKHERSEYIEGIQPLYIDGILVANKDYGLPSEYAPASGSEDYEAMEAFKEMQEAAKKDGLEINVRSGYRSYDTQVQLYNNYVQRDGKEAADRYSSVPGFSEHQTGLALDISNGNYKKSIGPWFDNTPQAKWLYENAYKYGFILRYPKGKEDITGYMYESWHYRYVGKEHSKNFKMNDLTLEEYLGLK</sequence>
<dbReference type="OrthoDB" id="9792074at2"/>
<dbReference type="PANTHER" id="PTHR34385">
    <property type="entry name" value="D-ALANYL-D-ALANINE CARBOXYPEPTIDASE"/>
    <property type="match status" value="1"/>
</dbReference>
<dbReference type="InterPro" id="IPR003709">
    <property type="entry name" value="VanY-like_core_dom"/>
</dbReference>
<keyword evidence="3" id="KW-1185">Reference proteome</keyword>
<dbReference type="Proteomes" id="UP000034407">
    <property type="component" value="Unassembled WGS sequence"/>
</dbReference>
<dbReference type="PANTHER" id="PTHR34385:SF1">
    <property type="entry name" value="PEPTIDOGLYCAN L-ALANYL-D-GLUTAMATE ENDOPEPTIDASE CWLK"/>
    <property type="match status" value="1"/>
</dbReference>
<dbReference type="AlphaFoldDB" id="A0A0M3DJQ2"/>
<evidence type="ECO:0000313" key="2">
    <source>
        <dbReference type="EMBL" id="KKY02815.1"/>
    </source>
</evidence>
<evidence type="ECO:0000313" key="3">
    <source>
        <dbReference type="Proteomes" id="UP000034407"/>
    </source>
</evidence>
<evidence type="ECO:0000259" key="1">
    <source>
        <dbReference type="Pfam" id="PF02557"/>
    </source>
</evidence>
<dbReference type="Pfam" id="PF02557">
    <property type="entry name" value="VanY"/>
    <property type="match status" value="1"/>
</dbReference>
<protein>
    <recommendedName>
        <fullName evidence="1">D-alanyl-D-alanine carboxypeptidase-like core domain-containing protein</fullName>
    </recommendedName>
</protein>
<gene>
    <name evidence="2" type="ORF">VN21_01330</name>
</gene>
<dbReference type="InterPro" id="IPR058193">
    <property type="entry name" value="VanY/YodJ_core_dom"/>
</dbReference>
<accession>A0A0M3DJQ2</accession>
<dbReference type="InterPro" id="IPR009045">
    <property type="entry name" value="Zn_M74/Hedgehog-like"/>
</dbReference>
<comment type="caution">
    <text evidence="2">The sequence shown here is derived from an EMBL/GenBank/DDBJ whole genome shotgun (WGS) entry which is preliminary data.</text>
</comment>
<dbReference type="GO" id="GO:0006508">
    <property type="term" value="P:proteolysis"/>
    <property type="evidence" value="ECO:0007669"/>
    <property type="project" value="InterPro"/>
</dbReference>
<dbReference type="CDD" id="cd14852">
    <property type="entry name" value="LD-carboxypeptidase"/>
    <property type="match status" value="1"/>
</dbReference>